<dbReference type="Proteomes" id="UP000548476">
    <property type="component" value="Unassembled WGS sequence"/>
</dbReference>
<dbReference type="InterPro" id="IPR038389">
    <property type="entry name" value="PSMG2_sf"/>
</dbReference>
<organism evidence="1 2">
    <name type="scientific">Phytomonospora endophytica</name>
    <dbReference type="NCBI Taxonomy" id="714109"/>
    <lineage>
        <taxon>Bacteria</taxon>
        <taxon>Bacillati</taxon>
        <taxon>Actinomycetota</taxon>
        <taxon>Actinomycetes</taxon>
        <taxon>Micromonosporales</taxon>
        <taxon>Micromonosporaceae</taxon>
        <taxon>Phytomonospora</taxon>
    </lineage>
</organism>
<evidence type="ECO:0000313" key="2">
    <source>
        <dbReference type="Proteomes" id="UP000548476"/>
    </source>
</evidence>
<accession>A0A841FFC5</accession>
<dbReference type="InterPro" id="IPR008492">
    <property type="entry name" value="Rv2714-like"/>
</dbReference>
<sequence>MRDPRDLYELDPDIPELSGAVMLHQFDGFMDAGSAGRALTEHLLEEFEPRVIARFDADRLVDYRSQRPPMTFASDHWEGIESPELAVHLLHDVTGVPFLLLTGPEPDREWELFARAVQDLIEQWGVRLTVGFHGIPMGVPHTRPLGVTAHATREALLGPDHSPWLNTLQVPGNISALLELRLGENGHDAMGYAVHVPHYLAQATYPSSSVRLLDAVTDATGLALPGGPLLDAAESAEAEITRQVENSNEVADVVAALERQYDVFTEAGNRRSLLAETSEHMPTADELGSEFERFLAEQSGRDQN</sequence>
<comment type="caution">
    <text evidence="1">The sequence shown here is derived from an EMBL/GenBank/DDBJ whole genome shotgun (WGS) entry which is preliminary data.</text>
</comment>
<name>A0A841FFC5_9ACTN</name>
<proteinExistence type="predicted"/>
<evidence type="ECO:0008006" key="3">
    <source>
        <dbReference type="Google" id="ProtNLM"/>
    </source>
</evidence>
<dbReference type="EMBL" id="JACHGT010000008">
    <property type="protein sequence ID" value="MBB6036021.1"/>
    <property type="molecule type" value="Genomic_DNA"/>
</dbReference>
<dbReference type="Gene3D" id="1.10.287.100">
    <property type="match status" value="1"/>
</dbReference>
<dbReference type="SUPFAM" id="SSF159659">
    <property type="entry name" value="Cgl1923-like"/>
    <property type="match status" value="1"/>
</dbReference>
<dbReference type="PIRSF" id="PIRSF028754">
    <property type="entry name" value="UCP028754"/>
    <property type="match status" value="1"/>
</dbReference>
<dbReference type="Gene3D" id="3.40.50.10900">
    <property type="entry name" value="PAC-like subunit"/>
    <property type="match status" value="1"/>
</dbReference>
<dbReference type="AlphaFoldDB" id="A0A841FFC5"/>
<evidence type="ECO:0000313" key="1">
    <source>
        <dbReference type="EMBL" id="MBB6036021.1"/>
    </source>
</evidence>
<keyword evidence="2" id="KW-1185">Reference proteome</keyword>
<reference evidence="1 2" key="1">
    <citation type="submission" date="2020-08" db="EMBL/GenBank/DDBJ databases">
        <title>Genomic Encyclopedia of Type Strains, Phase IV (KMG-IV): sequencing the most valuable type-strain genomes for metagenomic binning, comparative biology and taxonomic classification.</title>
        <authorList>
            <person name="Goeker M."/>
        </authorList>
    </citation>
    <scope>NUCLEOTIDE SEQUENCE [LARGE SCALE GENOMIC DNA]</scope>
    <source>
        <strain evidence="1 2">YIM 65646</strain>
    </source>
</reference>
<protein>
    <recommendedName>
        <fullName evidence="3">Proteasome protein</fullName>
    </recommendedName>
</protein>
<dbReference type="Pfam" id="PF09754">
    <property type="entry name" value="PAC2"/>
    <property type="match status" value="1"/>
</dbReference>
<dbReference type="RefSeq" id="WP_203686234.1">
    <property type="nucleotide sequence ID" value="NZ_BONT01000046.1"/>
</dbReference>
<dbReference type="InterPro" id="IPR019151">
    <property type="entry name" value="Proteasome_assmbl_chaperone_2"/>
</dbReference>
<gene>
    <name evidence="1" type="ORF">HNR73_003889</name>
</gene>